<dbReference type="InterPro" id="IPR036952">
    <property type="entry name" value="VP1/VP2"/>
</dbReference>
<keyword evidence="3" id="KW-1140">T=1 icosahedral capsid protein</keyword>
<feature type="compositionally biased region" description="Polar residues" evidence="6">
    <location>
        <begin position="196"/>
        <end position="206"/>
    </location>
</feature>
<organism evidence="9">
    <name type="scientific">Porcine parvovirus 3</name>
    <dbReference type="NCBI Taxonomy" id="1126384"/>
    <lineage>
        <taxon>Viruses</taxon>
        <taxon>Monodnaviria</taxon>
        <taxon>Shotokuvirae</taxon>
        <taxon>Cossaviricota</taxon>
        <taxon>Quintoviricetes</taxon>
        <taxon>Piccovirales</taxon>
        <taxon>Parvoviridae</taxon>
        <taxon>Parvovirinae</taxon>
        <taxon>Tetraparvovirus</taxon>
        <taxon>Tetraparvovirus ungulate2</taxon>
    </lineage>
</organism>
<evidence type="ECO:0000256" key="3">
    <source>
        <dbReference type="ARBA" id="ARBA00022431"/>
    </source>
</evidence>
<evidence type="ECO:0000259" key="8">
    <source>
        <dbReference type="Pfam" id="PF08398"/>
    </source>
</evidence>
<dbReference type="EMBL" id="KU167029">
    <property type="protein sequence ID" value="ALW83500.1"/>
    <property type="molecule type" value="Genomic_DNA"/>
</dbReference>
<dbReference type="InterPro" id="IPR013607">
    <property type="entry name" value="Phospholipase_A2-like"/>
</dbReference>
<dbReference type="InterPro" id="IPR016184">
    <property type="entry name" value="Capsid/spike_ssDNA_virus"/>
</dbReference>
<feature type="region of interest" description="Disordered" evidence="6">
    <location>
        <begin position="319"/>
        <end position="366"/>
    </location>
</feature>
<evidence type="ECO:0000256" key="5">
    <source>
        <dbReference type="ARBA" id="ARBA00022844"/>
    </source>
</evidence>
<reference evidence="9" key="1">
    <citation type="journal article" date="2016" name="Genome Announc.">
        <title>Genome Sequences of the Novel Porcine Parvovirus 3, Identified in Guangxi Province, China.</title>
        <authorList>
            <person name="Zhong H."/>
            <person name="Li X."/>
            <person name="Zhao Z."/>
            <person name="An C."/>
            <person name="Wan P."/>
            <person name="Wu M."/>
            <person name="Chen H."/>
            <person name="Qian P."/>
        </authorList>
    </citation>
    <scope>NUCLEOTIDE SEQUENCE</scope>
    <source>
        <strain evidence="9">GX2</strain>
    </source>
</reference>
<dbReference type="Gene3D" id="2.170.30.10">
    <property type="entry name" value="Parvovirus coat protein VP1/VP2"/>
    <property type="match status" value="1"/>
</dbReference>
<evidence type="ECO:0000256" key="6">
    <source>
        <dbReference type="SAM" id="MobiDB-lite"/>
    </source>
</evidence>
<evidence type="ECO:0000256" key="4">
    <source>
        <dbReference type="ARBA" id="ARBA00022561"/>
    </source>
</evidence>
<name>A0A0U4ARS6_9VIRU</name>
<sequence>MTAADAFKPGQPFPLDTLMEKLTPDVGPEPSSWSRRMGGGYLASLGTGLVFKQAFSHVDKFIRKLPAKVYPVKQFAQQLMNYWRKSTDIKTIGRFFMDLVRLLILVAPEPAKAKLRQSALNLGDFHRPPNPAVLLDLHKFAKDAVVPSAEDIKIFFEESVSPWSEEDKKILKQIEGQFQEIFHPPTDTEDGADSYGGNSDQGTGSLSEPDLERPPERPGILVPGYNYVGPGNPLDNAPAKGPVDEAAKHHDERYDEMLRHGDLPYIHGRGADRLMNKEIERAEQEGKIDNPVDALVGNAIRGIWEAKETLGDIADVQLSQVLPPDPPTSQVLPGSSEDAPSPKRQRAGTPDSVPTPGNPSPAPIADPATIMAAPVTGATGGGIKVKAQWLGGTHFSDNTIVTSHTRTSMLADRGGYVPVYRSGSHTSDRQPVMGMRTPYSYIDVNAISAHLTPRDFQQLLDEYEEIRPKKLVIGISGIVIKDVSVTTTGTTVSDSASGGITVFSDDAYDYPYVLGHNQDTLPGHLPGENYVLPQYGYLTRGREFDKGTDIVGIADHRSELYFLEHHDAECLGSGDTWSHAYEFPSDLPFRRLTTPNQSLYARHNPIPPSRLAIMTGVDNSGAPKWKRPAGEDVGKHPLNYVPGPSVMMPTDSQIRNTDFRVPLAIGNPVTGDRYSVGPLVHQPWSIRTEEGKSPPNNFAVHSYLGGVAYTRRRHEESYTGHTEEMDGSVTNPSRVVVNEVDMAAPHVGHTFMVPGHTRVDGSGSGSDTVYDPKLYQEPIFPLFPAAVWNPNPLTYDCQIWTKIPDTECRFFAQYPLLGGWGMDAPPPMVFLKMRSQPGPPPGGAHTVPNSNLNQYAIFHLHYTIEWEVKRRRRSRRHNPEKPAPFPTTDPGRMPFMLANDDRDPNVPVYEVPSDQWVAQNFSRKL</sequence>
<keyword evidence="4" id="KW-0167">Capsid protein</keyword>
<evidence type="ECO:0000256" key="2">
    <source>
        <dbReference type="ARBA" id="ARBA00005398"/>
    </source>
</evidence>
<dbReference type="Pfam" id="PF00740">
    <property type="entry name" value="VP1_2"/>
    <property type="match status" value="1"/>
</dbReference>
<evidence type="ECO:0000256" key="1">
    <source>
        <dbReference type="ARBA" id="ARBA00004328"/>
    </source>
</evidence>
<feature type="region of interest" description="Disordered" evidence="6">
    <location>
        <begin position="182"/>
        <end position="223"/>
    </location>
</feature>
<dbReference type="SUPFAM" id="SSF88645">
    <property type="entry name" value="ssDNA viruses"/>
    <property type="match status" value="1"/>
</dbReference>
<gene>
    <name evidence="9" type="primary">VP1</name>
</gene>
<comment type="similarity">
    <text evidence="2">Belongs to the parvoviridae capsid protein family.</text>
</comment>
<dbReference type="GO" id="GO:0039615">
    <property type="term" value="C:T=1 icosahedral viral capsid"/>
    <property type="evidence" value="ECO:0007669"/>
    <property type="project" value="UniProtKB-KW"/>
</dbReference>
<feature type="region of interest" description="Disordered" evidence="6">
    <location>
        <begin position="871"/>
        <end position="895"/>
    </location>
</feature>
<evidence type="ECO:0000259" key="7">
    <source>
        <dbReference type="Pfam" id="PF00740"/>
    </source>
</evidence>
<feature type="domain" description="Phospholipase A2-like" evidence="8">
    <location>
        <begin position="220"/>
        <end position="282"/>
    </location>
</feature>
<proteinExistence type="inferred from homology"/>
<dbReference type="InterPro" id="IPR001403">
    <property type="entry name" value="Parvovirus_coat"/>
</dbReference>
<dbReference type="Pfam" id="PF08398">
    <property type="entry name" value="Phospholip_A2_4"/>
    <property type="match status" value="1"/>
</dbReference>
<dbReference type="GO" id="GO:0005198">
    <property type="term" value="F:structural molecule activity"/>
    <property type="evidence" value="ECO:0007669"/>
    <property type="project" value="InterPro"/>
</dbReference>
<keyword evidence="5" id="KW-0946">Virion</keyword>
<protein>
    <submittedName>
        <fullName evidence="9">Minor structural protein</fullName>
    </submittedName>
</protein>
<accession>A0A0U4ARS6</accession>
<comment type="subcellular location">
    <subcellularLocation>
        <location evidence="1">Virion</location>
    </subcellularLocation>
</comment>
<feature type="domain" description="Coat protein VP1/VP2 Parvovirus" evidence="7">
    <location>
        <begin position="377"/>
        <end position="881"/>
    </location>
</feature>
<evidence type="ECO:0000313" key="9">
    <source>
        <dbReference type="EMBL" id="ALW83500.1"/>
    </source>
</evidence>